<accession>A0A4R0MYC0</accession>
<dbReference type="EMBL" id="SJSM01000016">
    <property type="protein sequence ID" value="TCC90994.1"/>
    <property type="molecule type" value="Genomic_DNA"/>
</dbReference>
<reference evidence="1 2" key="1">
    <citation type="submission" date="2019-02" db="EMBL/GenBank/DDBJ databases">
        <title>Pedobacter sp. RP-3-8 sp. nov., isolated from Arctic soil.</title>
        <authorList>
            <person name="Dahal R.H."/>
        </authorList>
    </citation>
    <scope>NUCLEOTIDE SEQUENCE [LARGE SCALE GENOMIC DNA]</scope>
    <source>
        <strain evidence="1 2">RP-3-8</strain>
    </source>
</reference>
<dbReference type="AlphaFoldDB" id="A0A4R0MYC0"/>
<dbReference type="Proteomes" id="UP000291117">
    <property type="component" value="Unassembled WGS sequence"/>
</dbReference>
<keyword evidence="2" id="KW-1185">Reference proteome</keyword>
<dbReference type="OrthoDB" id="9967893at2"/>
<evidence type="ECO:0000313" key="1">
    <source>
        <dbReference type="EMBL" id="TCC90994.1"/>
    </source>
</evidence>
<dbReference type="RefSeq" id="WP_131610921.1">
    <property type="nucleotide sequence ID" value="NZ_SJSM01000016.1"/>
</dbReference>
<organism evidence="1 2">
    <name type="scientific">Pedobacter hiemivivus</name>
    <dbReference type="NCBI Taxonomy" id="2530454"/>
    <lineage>
        <taxon>Bacteria</taxon>
        <taxon>Pseudomonadati</taxon>
        <taxon>Bacteroidota</taxon>
        <taxon>Sphingobacteriia</taxon>
        <taxon>Sphingobacteriales</taxon>
        <taxon>Sphingobacteriaceae</taxon>
        <taxon>Pedobacter</taxon>
    </lineage>
</organism>
<proteinExistence type="predicted"/>
<name>A0A4R0MYC0_9SPHI</name>
<comment type="caution">
    <text evidence="1">The sequence shown here is derived from an EMBL/GenBank/DDBJ whole genome shotgun (WGS) entry which is preliminary data.</text>
</comment>
<evidence type="ECO:0000313" key="2">
    <source>
        <dbReference type="Proteomes" id="UP000291117"/>
    </source>
</evidence>
<protein>
    <submittedName>
        <fullName evidence="1">Uncharacterized protein</fullName>
    </submittedName>
</protein>
<sequence length="107" mass="11601">MISVFACVLVIAAIIWVAAKASLNLFLLTGTTSGKNGELVTLIGDESTGNGQILCSVTIQNDRFRLSVQQFEEGPGYLVFGEGNDKTKYPVRLRKGHFCFCEAEGII</sequence>
<gene>
    <name evidence="1" type="ORF">EZ444_19970</name>
</gene>